<sequence length="77" mass="8780">MRFLKIALIMDNQKQQQLDVLIILDKSSESTPLAHDKTHASNRSFNDLCVRWASKLNSPNVIVAFVNQPEEIAVKFL</sequence>
<evidence type="ECO:0000313" key="2">
    <source>
        <dbReference type="WBParaSite" id="GPLIN_001519500"/>
    </source>
</evidence>
<keyword evidence="1" id="KW-1185">Reference proteome</keyword>
<dbReference type="AlphaFoldDB" id="A0A183CQN7"/>
<evidence type="ECO:0000313" key="1">
    <source>
        <dbReference type="Proteomes" id="UP000050741"/>
    </source>
</evidence>
<protein>
    <submittedName>
        <fullName evidence="2">VWFA domain-containing protein</fullName>
    </submittedName>
</protein>
<organism evidence="1 2">
    <name type="scientific">Globodera pallida</name>
    <name type="common">Potato cyst nematode worm</name>
    <name type="synonym">Heterodera pallida</name>
    <dbReference type="NCBI Taxonomy" id="36090"/>
    <lineage>
        <taxon>Eukaryota</taxon>
        <taxon>Metazoa</taxon>
        <taxon>Ecdysozoa</taxon>
        <taxon>Nematoda</taxon>
        <taxon>Chromadorea</taxon>
        <taxon>Rhabditida</taxon>
        <taxon>Tylenchina</taxon>
        <taxon>Tylenchomorpha</taxon>
        <taxon>Tylenchoidea</taxon>
        <taxon>Heteroderidae</taxon>
        <taxon>Heteroderinae</taxon>
        <taxon>Globodera</taxon>
    </lineage>
</organism>
<accession>A0A183CQN7</accession>
<reference evidence="1" key="1">
    <citation type="submission" date="2014-05" db="EMBL/GenBank/DDBJ databases">
        <title>The genome and life-stage specific transcriptomes of Globodera pallida elucidate key aspects of plant parasitism by a cyst nematode.</title>
        <authorList>
            <person name="Cotton J.A."/>
            <person name="Lilley C.J."/>
            <person name="Jones L.M."/>
            <person name="Kikuchi T."/>
            <person name="Reid A.J."/>
            <person name="Thorpe P."/>
            <person name="Tsai I.J."/>
            <person name="Beasley H."/>
            <person name="Blok V."/>
            <person name="Cock P.J.A."/>
            <person name="Van den Akker S.E."/>
            <person name="Holroyd N."/>
            <person name="Hunt M."/>
            <person name="Mantelin S."/>
            <person name="Naghra H."/>
            <person name="Pain A."/>
            <person name="Palomares-Rius J.E."/>
            <person name="Zarowiecki M."/>
            <person name="Berriman M."/>
            <person name="Jones J.T."/>
            <person name="Urwin P.E."/>
        </authorList>
    </citation>
    <scope>NUCLEOTIDE SEQUENCE [LARGE SCALE GENOMIC DNA]</scope>
    <source>
        <strain evidence="1">Lindley</strain>
    </source>
</reference>
<reference evidence="2" key="2">
    <citation type="submission" date="2016-06" db="UniProtKB">
        <authorList>
            <consortium name="WormBaseParasite"/>
        </authorList>
    </citation>
    <scope>IDENTIFICATION</scope>
</reference>
<proteinExistence type="predicted"/>
<name>A0A183CQN7_GLOPA</name>
<dbReference type="Proteomes" id="UP000050741">
    <property type="component" value="Unassembled WGS sequence"/>
</dbReference>
<dbReference type="WBParaSite" id="GPLIN_001519500">
    <property type="protein sequence ID" value="GPLIN_001519500"/>
    <property type="gene ID" value="GPLIN_001519500"/>
</dbReference>